<dbReference type="GO" id="GO:0019632">
    <property type="term" value="P:shikimate metabolic process"/>
    <property type="evidence" value="ECO:0007669"/>
    <property type="project" value="TreeGrafter"/>
</dbReference>
<dbReference type="GO" id="GO:0009073">
    <property type="term" value="P:aromatic amino acid family biosynthetic process"/>
    <property type="evidence" value="ECO:0007669"/>
    <property type="project" value="UniProtKB-KW"/>
</dbReference>
<dbReference type="EMBL" id="JACHLZ010000001">
    <property type="protein sequence ID" value="MBB5831401.1"/>
    <property type="molecule type" value="Genomic_DNA"/>
</dbReference>
<evidence type="ECO:0000313" key="5">
    <source>
        <dbReference type="EMBL" id="MBB5831401.1"/>
    </source>
</evidence>
<evidence type="ECO:0000256" key="1">
    <source>
        <dbReference type="ARBA" id="ARBA00004871"/>
    </source>
</evidence>
<keyword evidence="5" id="KW-0560">Oxidoreductase</keyword>
<feature type="region of interest" description="Disordered" evidence="3">
    <location>
        <begin position="1"/>
        <end position="23"/>
    </location>
</feature>
<accession>A0A841ACP3</accession>
<sequence length="310" mass="32196">MGELARMSGTDGGQATDGPDASGTADVRRFAVIGSPVGHSLSPVLHRAAYEELGITDAVYERHEVAAGELPAFLAEGPGRILQGLSVTMPGKPEAFALAAERDETSTALGVSNTLLRRPDGSWRAENHDVHGIVRALHDHGAGAVVTGGVLGSGATALSAMAALIELGADTVLLTARSPEKLAPLVAFARDREVEIVLVPWTEHHRVLTADAAVSALAAPGARAVAEEWTARGLDSLPVPGVLLDVLYDPWPAPIGAVVEQVGGEVADGLEMLAHQAEMQVRSMLGVPSAPVRTMLAAAREELARRRADA</sequence>
<dbReference type="Gene3D" id="3.40.50.10860">
    <property type="entry name" value="Leucine Dehydrogenase, chain A, domain 1"/>
    <property type="match status" value="1"/>
</dbReference>
<dbReference type="GO" id="GO:0050661">
    <property type="term" value="F:NADP binding"/>
    <property type="evidence" value="ECO:0007669"/>
    <property type="project" value="TreeGrafter"/>
</dbReference>
<evidence type="ECO:0000256" key="2">
    <source>
        <dbReference type="ARBA" id="ARBA00023141"/>
    </source>
</evidence>
<dbReference type="RefSeq" id="WP_312857579.1">
    <property type="nucleotide sequence ID" value="NZ_JACHLZ010000001.1"/>
</dbReference>
<evidence type="ECO:0000259" key="4">
    <source>
        <dbReference type="Pfam" id="PF08501"/>
    </source>
</evidence>
<dbReference type="InterPro" id="IPR013708">
    <property type="entry name" value="Shikimate_DH-bd_N"/>
</dbReference>
<dbReference type="GO" id="GO:0005829">
    <property type="term" value="C:cytosol"/>
    <property type="evidence" value="ECO:0007669"/>
    <property type="project" value="TreeGrafter"/>
</dbReference>
<dbReference type="GO" id="GO:0009423">
    <property type="term" value="P:chorismate biosynthetic process"/>
    <property type="evidence" value="ECO:0007669"/>
    <property type="project" value="TreeGrafter"/>
</dbReference>
<organism evidence="5 6">
    <name type="scientific">Brachybacterium aquaticum</name>
    <dbReference type="NCBI Taxonomy" id="1432564"/>
    <lineage>
        <taxon>Bacteria</taxon>
        <taxon>Bacillati</taxon>
        <taxon>Actinomycetota</taxon>
        <taxon>Actinomycetes</taxon>
        <taxon>Micrococcales</taxon>
        <taxon>Dermabacteraceae</taxon>
        <taxon>Brachybacterium</taxon>
    </lineage>
</organism>
<evidence type="ECO:0000313" key="6">
    <source>
        <dbReference type="Proteomes" id="UP000588158"/>
    </source>
</evidence>
<gene>
    <name evidence="5" type="ORF">HNR70_001214</name>
</gene>
<dbReference type="InterPro" id="IPR046346">
    <property type="entry name" value="Aminoacid_DH-like_N_sf"/>
</dbReference>
<comment type="pathway">
    <text evidence="1">Metabolic intermediate biosynthesis; chorismate biosynthesis; chorismate from D-erythrose 4-phosphate and phosphoenolpyruvate: step 4/7.</text>
</comment>
<dbReference type="PANTHER" id="PTHR21089">
    <property type="entry name" value="SHIKIMATE DEHYDROGENASE"/>
    <property type="match status" value="1"/>
</dbReference>
<dbReference type="InterPro" id="IPR036291">
    <property type="entry name" value="NAD(P)-bd_dom_sf"/>
</dbReference>
<keyword evidence="2" id="KW-0028">Amino-acid biosynthesis</keyword>
<dbReference type="Proteomes" id="UP000588158">
    <property type="component" value="Unassembled WGS sequence"/>
</dbReference>
<dbReference type="InterPro" id="IPR022893">
    <property type="entry name" value="Shikimate_DH_fam"/>
</dbReference>
<dbReference type="AlphaFoldDB" id="A0A841ACP3"/>
<dbReference type="SUPFAM" id="SSF53223">
    <property type="entry name" value="Aminoacid dehydrogenase-like, N-terminal domain"/>
    <property type="match status" value="1"/>
</dbReference>
<dbReference type="Pfam" id="PF08501">
    <property type="entry name" value="Shikimate_dh_N"/>
    <property type="match status" value="1"/>
</dbReference>
<protein>
    <submittedName>
        <fullName evidence="5">Shikimate dehydrogenase</fullName>
        <ecNumber evidence="5">1.1.1.25</ecNumber>
    </submittedName>
</protein>
<dbReference type="EC" id="1.1.1.25" evidence="5"/>
<dbReference type="SUPFAM" id="SSF51735">
    <property type="entry name" value="NAD(P)-binding Rossmann-fold domains"/>
    <property type="match status" value="1"/>
</dbReference>
<dbReference type="Gene3D" id="3.40.50.720">
    <property type="entry name" value="NAD(P)-binding Rossmann-like Domain"/>
    <property type="match status" value="1"/>
</dbReference>
<comment type="caution">
    <text evidence="5">The sequence shown here is derived from an EMBL/GenBank/DDBJ whole genome shotgun (WGS) entry which is preliminary data.</text>
</comment>
<dbReference type="GO" id="GO:0004764">
    <property type="term" value="F:shikimate 3-dehydrogenase (NADP+) activity"/>
    <property type="evidence" value="ECO:0007669"/>
    <property type="project" value="UniProtKB-EC"/>
</dbReference>
<keyword evidence="2" id="KW-0057">Aromatic amino acid biosynthesis</keyword>
<dbReference type="PANTHER" id="PTHR21089:SF1">
    <property type="entry name" value="BIFUNCTIONAL 3-DEHYDROQUINATE DEHYDRATASE_SHIKIMATE DEHYDROGENASE, CHLOROPLASTIC"/>
    <property type="match status" value="1"/>
</dbReference>
<reference evidence="5 6" key="1">
    <citation type="submission" date="2020-08" db="EMBL/GenBank/DDBJ databases">
        <title>Sequencing the genomes of 1000 actinobacteria strains.</title>
        <authorList>
            <person name="Klenk H.-P."/>
        </authorList>
    </citation>
    <scope>NUCLEOTIDE SEQUENCE [LARGE SCALE GENOMIC DNA]</scope>
    <source>
        <strain evidence="5 6">DSM 28796</strain>
    </source>
</reference>
<evidence type="ECO:0000256" key="3">
    <source>
        <dbReference type="SAM" id="MobiDB-lite"/>
    </source>
</evidence>
<name>A0A841ACP3_9MICO</name>
<feature type="domain" description="Shikimate dehydrogenase substrate binding N-terminal" evidence="4">
    <location>
        <begin position="32"/>
        <end position="115"/>
    </location>
</feature>
<keyword evidence="6" id="KW-1185">Reference proteome</keyword>
<proteinExistence type="predicted"/>